<evidence type="ECO:0000313" key="2">
    <source>
        <dbReference type="Proteomes" id="UP001490365"/>
    </source>
</evidence>
<gene>
    <name evidence="1" type="ORF">ABT211_19965</name>
</gene>
<dbReference type="Proteomes" id="UP001490365">
    <property type="component" value="Unassembled WGS sequence"/>
</dbReference>
<accession>A0ABV1THQ2</accession>
<protein>
    <submittedName>
        <fullName evidence="1">Uncharacterized protein</fullName>
    </submittedName>
</protein>
<organism evidence="1 2">
    <name type="scientific">Streptomyces sp. 900105755</name>
    <dbReference type="NCBI Taxonomy" id="3154389"/>
    <lineage>
        <taxon>Bacteria</taxon>
        <taxon>Bacillati</taxon>
        <taxon>Actinomycetota</taxon>
        <taxon>Actinomycetes</taxon>
        <taxon>Kitasatosporales</taxon>
        <taxon>Streptomycetaceae</taxon>
        <taxon>Streptomyces</taxon>
    </lineage>
</organism>
<evidence type="ECO:0000313" key="1">
    <source>
        <dbReference type="EMBL" id="MER6269552.1"/>
    </source>
</evidence>
<reference evidence="1 2" key="1">
    <citation type="submission" date="2024-06" db="EMBL/GenBank/DDBJ databases">
        <title>The Natural Products Discovery Center: Release of the First 8490 Sequenced Strains for Exploring Actinobacteria Biosynthetic Diversity.</title>
        <authorList>
            <person name="Kalkreuter E."/>
            <person name="Kautsar S.A."/>
            <person name="Yang D."/>
            <person name="Bader C.D."/>
            <person name="Teijaro C.N."/>
            <person name="Fluegel L."/>
            <person name="Davis C.M."/>
            <person name="Simpson J.R."/>
            <person name="Lauterbach L."/>
            <person name="Steele A.D."/>
            <person name="Gui C."/>
            <person name="Meng S."/>
            <person name="Li G."/>
            <person name="Viehrig K."/>
            <person name="Ye F."/>
            <person name="Su P."/>
            <person name="Kiefer A.F."/>
            <person name="Nichols A."/>
            <person name="Cepeda A.J."/>
            <person name="Yan W."/>
            <person name="Fan B."/>
            <person name="Jiang Y."/>
            <person name="Adhikari A."/>
            <person name="Zheng C.-J."/>
            <person name="Schuster L."/>
            <person name="Cowan T.M."/>
            <person name="Smanski M.J."/>
            <person name="Chevrette M.G."/>
            <person name="De Carvalho L.P.S."/>
            <person name="Shen B."/>
        </authorList>
    </citation>
    <scope>NUCLEOTIDE SEQUENCE [LARGE SCALE GENOMIC DNA]</scope>
    <source>
        <strain evidence="1 2">NPDC001694</strain>
    </source>
</reference>
<keyword evidence="2" id="KW-1185">Reference proteome</keyword>
<sequence length="55" mass="5798">MADGGWRMAVAGGGSWRRMAGGGPDIRTHCMGQVRPVRGTARFGGNHVESERADA</sequence>
<name>A0ABV1THQ2_9ACTN</name>
<comment type="caution">
    <text evidence="1">The sequence shown here is derived from an EMBL/GenBank/DDBJ whole genome shotgun (WGS) entry which is preliminary data.</text>
</comment>
<proteinExistence type="predicted"/>
<dbReference type="RefSeq" id="WP_351958036.1">
    <property type="nucleotide sequence ID" value="NZ_JBEOZM010000007.1"/>
</dbReference>
<dbReference type="EMBL" id="JBEOZM010000007">
    <property type="protein sequence ID" value="MER6269552.1"/>
    <property type="molecule type" value="Genomic_DNA"/>
</dbReference>